<dbReference type="SUPFAM" id="SSF50969">
    <property type="entry name" value="YVTN repeat-like/Quinoprotein amine dehydrogenase"/>
    <property type="match status" value="1"/>
</dbReference>
<name>A0ABS5BMQ7_9BACT</name>
<reference evidence="1 2" key="1">
    <citation type="submission" date="2021-04" db="EMBL/GenBank/DDBJ databases">
        <authorList>
            <person name="Ivanova A."/>
        </authorList>
    </citation>
    <scope>NUCLEOTIDE SEQUENCE [LARGE SCALE GENOMIC DNA]</scope>
    <source>
        <strain evidence="1 2">G18</strain>
    </source>
</reference>
<organism evidence="1 2">
    <name type="scientific">Gemmata palustris</name>
    <dbReference type="NCBI Taxonomy" id="2822762"/>
    <lineage>
        <taxon>Bacteria</taxon>
        <taxon>Pseudomonadati</taxon>
        <taxon>Planctomycetota</taxon>
        <taxon>Planctomycetia</taxon>
        <taxon>Gemmatales</taxon>
        <taxon>Gemmataceae</taxon>
        <taxon>Gemmata</taxon>
    </lineage>
</organism>
<protein>
    <recommendedName>
        <fullName evidence="3">YncE family protein</fullName>
    </recommendedName>
</protein>
<dbReference type="InterPro" id="IPR051200">
    <property type="entry name" value="Host-pathogen_enzymatic-act"/>
</dbReference>
<evidence type="ECO:0000313" key="1">
    <source>
        <dbReference type="EMBL" id="MBP3955019.1"/>
    </source>
</evidence>
<accession>A0ABS5BMQ7</accession>
<dbReference type="InterPro" id="IPR011044">
    <property type="entry name" value="Quino_amine_DH_bsu"/>
</dbReference>
<keyword evidence="2" id="KW-1185">Reference proteome</keyword>
<dbReference type="InterPro" id="IPR015943">
    <property type="entry name" value="WD40/YVTN_repeat-like_dom_sf"/>
</dbReference>
<dbReference type="SMART" id="SM00564">
    <property type="entry name" value="PQQ"/>
    <property type="match status" value="2"/>
</dbReference>
<dbReference type="Proteomes" id="UP000676565">
    <property type="component" value="Unassembled WGS sequence"/>
</dbReference>
<gene>
    <name evidence="1" type="ORF">J8F10_06955</name>
</gene>
<sequence length="327" mass="34672">MAPDTTTLVVSVPSEGKLLYFNAATEKKVKEVEVDFKPFSLAVQGKLLFASTKGAATVHVLDLETGKEQREIKTSEDPILSLACHPNKGLLYATTDSDVVLAIDPANGKVTKTKARGQMIVIDPVDAKFVYTGIQKPIRDQLVIEEGPNKQIKVSLAVANARALMLKFAVDGTDLKPLAFQDNAAINGFALAVSGDGKRIAMAGGGGWVAKNSPKTSSSIAVFETSDLKTMVGEVDCGEQYSISFHPVLNLGVAVRRGNDLIVFNGKSLAEKEVIKAPGGMGSVHYAARGTKLIQIVGSGVDSIVSFHPLKLSDGDKATLKTAYSKK</sequence>
<dbReference type="RefSeq" id="WP_210653121.1">
    <property type="nucleotide sequence ID" value="NZ_JAGKQQ010000001.1"/>
</dbReference>
<proteinExistence type="predicted"/>
<dbReference type="PANTHER" id="PTHR47197:SF3">
    <property type="entry name" value="DIHYDRO-HEME D1 DEHYDROGENASE"/>
    <property type="match status" value="1"/>
</dbReference>
<dbReference type="EMBL" id="JAGKQQ010000001">
    <property type="protein sequence ID" value="MBP3955019.1"/>
    <property type="molecule type" value="Genomic_DNA"/>
</dbReference>
<evidence type="ECO:0000313" key="2">
    <source>
        <dbReference type="Proteomes" id="UP000676565"/>
    </source>
</evidence>
<evidence type="ECO:0008006" key="3">
    <source>
        <dbReference type="Google" id="ProtNLM"/>
    </source>
</evidence>
<dbReference type="Gene3D" id="2.130.10.10">
    <property type="entry name" value="YVTN repeat-like/Quinoprotein amine dehydrogenase"/>
    <property type="match status" value="1"/>
</dbReference>
<dbReference type="InterPro" id="IPR018391">
    <property type="entry name" value="PQQ_b-propeller_rpt"/>
</dbReference>
<comment type="caution">
    <text evidence="1">The sequence shown here is derived from an EMBL/GenBank/DDBJ whole genome shotgun (WGS) entry which is preliminary data.</text>
</comment>
<dbReference type="PANTHER" id="PTHR47197">
    <property type="entry name" value="PROTEIN NIRF"/>
    <property type="match status" value="1"/>
</dbReference>